<protein>
    <recommendedName>
        <fullName evidence="3">Four helix bundle protein</fullName>
    </recommendedName>
</protein>
<gene>
    <name evidence="1" type="ORF">A3D44_00135</name>
</gene>
<sequence length="90" mass="9967">MQNYNSKFKINLKDRCYQFSLDTINFINTLPNKRAAWIIADQLLRSAMSIGANLIEGSAASSMDITSRNRTKLADGLAILGGLEQKICKA</sequence>
<dbReference type="Proteomes" id="UP000178820">
    <property type="component" value="Unassembled WGS sequence"/>
</dbReference>
<accession>A0A1G2HZD6</accession>
<proteinExistence type="predicted"/>
<dbReference type="AlphaFoldDB" id="A0A1G2HZD6"/>
<dbReference type="EMBL" id="MHOT01000027">
    <property type="protein sequence ID" value="OGZ67904.1"/>
    <property type="molecule type" value="Genomic_DNA"/>
</dbReference>
<dbReference type="Gene3D" id="1.20.1440.60">
    <property type="entry name" value="23S rRNA-intervening sequence"/>
    <property type="match status" value="1"/>
</dbReference>
<dbReference type="InterPro" id="IPR036583">
    <property type="entry name" value="23S_rRNA_IVS_sf"/>
</dbReference>
<name>A0A1G2HZD6_9BACT</name>
<dbReference type="InterPro" id="IPR012657">
    <property type="entry name" value="23S_rRNA-intervening_sequence"/>
</dbReference>
<comment type="caution">
    <text evidence="1">The sequence shown here is derived from an EMBL/GenBank/DDBJ whole genome shotgun (WGS) entry which is preliminary data.</text>
</comment>
<evidence type="ECO:0000313" key="1">
    <source>
        <dbReference type="EMBL" id="OGZ67904.1"/>
    </source>
</evidence>
<dbReference type="NCBIfam" id="TIGR02436">
    <property type="entry name" value="four helix bundle protein"/>
    <property type="match status" value="1"/>
</dbReference>
<evidence type="ECO:0008006" key="3">
    <source>
        <dbReference type="Google" id="ProtNLM"/>
    </source>
</evidence>
<reference evidence="1 2" key="1">
    <citation type="journal article" date="2016" name="Nat. Commun.">
        <title>Thousands of microbial genomes shed light on interconnected biogeochemical processes in an aquifer system.</title>
        <authorList>
            <person name="Anantharaman K."/>
            <person name="Brown C.T."/>
            <person name="Hug L.A."/>
            <person name="Sharon I."/>
            <person name="Castelle C.J."/>
            <person name="Probst A.J."/>
            <person name="Thomas B.C."/>
            <person name="Singh A."/>
            <person name="Wilkins M.J."/>
            <person name="Karaoz U."/>
            <person name="Brodie E.L."/>
            <person name="Williams K.H."/>
            <person name="Hubbard S.S."/>
            <person name="Banfield J.F."/>
        </authorList>
    </citation>
    <scope>NUCLEOTIDE SEQUENCE [LARGE SCALE GENOMIC DNA]</scope>
</reference>
<dbReference type="SUPFAM" id="SSF158446">
    <property type="entry name" value="IVS-encoded protein-like"/>
    <property type="match status" value="1"/>
</dbReference>
<organism evidence="1 2">
    <name type="scientific">Candidatus Staskawiczbacteria bacterium RIFCSPHIGHO2_02_FULL_42_22</name>
    <dbReference type="NCBI Taxonomy" id="1802207"/>
    <lineage>
        <taxon>Bacteria</taxon>
        <taxon>Candidatus Staskawicziibacteriota</taxon>
    </lineage>
</organism>
<evidence type="ECO:0000313" key="2">
    <source>
        <dbReference type="Proteomes" id="UP000178820"/>
    </source>
</evidence>